<dbReference type="Pfam" id="PF00400">
    <property type="entry name" value="WD40"/>
    <property type="match status" value="1"/>
</dbReference>
<keyword evidence="1" id="KW-0853">WD repeat</keyword>
<proteinExistence type="predicted"/>
<evidence type="ECO:0000259" key="4">
    <source>
        <dbReference type="Pfam" id="PF25171"/>
    </source>
</evidence>
<dbReference type="PaxDb" id="4577-GRMZM2G048403_P01"/>
<keyword evidence="2" id="KW-0677">Repeat</keyword>
<dbReference type="GO" id="GO:0032040">
    <property type="term" value="C:small-subunit processome"/>
    <property type="evidence" value="ECO:0007669"/>
    <property type="project" value="InterPro"/>
</dbReference>
<dbReference type="PROSITE" id="PS50082">
    <property type="entry name" value="WD_REPEATS_2"/>
    <property type="match status" value="1"/>
</dbReference>
<dbReference type="EMBL" id="CM000785">
    <property type="protein sequence ID" value="AQL04644.1"/>
    <property type="molecule type" value="Genomic_DNA"/>
</dbReference>
<dbReference type="PANTHER" id="PTHR22840:SF12">
    <property type="entry name" value="WD REPEAT-CONTAINING PROTEIN 36"/>
    <property type="match status" value="1"/>
</dbReference>
<evidence type="ECO:0000256" key="1">
    <source>
        <dbReference type="ARBA" id="ARBA00022574"/>
    </source>
</evidence>
<dbReference type="InterPro" id="IPR007319">
    <property type="entry name" value="WDR36/Utp21_C"/>
</dbReference>
<feature type="domain" description="WDR36/Utp21 C-terminal" evidence="3">
    <location>
        <begin position="426"/>
        <end position="638"/>
    </location>
</feature>
<dbReference type="PROSITE" id="PS50294">
    <property type="entry name" value="WD_REPEATS_REGION"/>
    <property type="match status" value="1"/>
</dbReference>
<dbReference type="Pfam" id="PF04192">
    <property type="entry name" value="Utp21"/>
    <property type="match status" value="1"/>
</dbReference>
<evidence type="ECO:0000313" key="5">
    <source>
        <dbReference type="EMBL" id="AQL04644.1"/>
    </source>
</evidence>
<dbReference type="SMART" id="SM00320">
    <property type="entry name" value="WD40"/>
    <property type="match status" value="6"/>
</dbReference>
<organism evidence="5">
    <name type="scientific">Zea mays</name>
    <name type="common">Maize</name>
    <dbReference type="NCBI Taxonomy" id="4577"/>
    <lineage>
        <taxon>Eukaryota</taxon>
        <taxon>Viridiplantae</taxon>
        <taxon>Streptophyta</taxon>
        <taxon>Embryophyta</taxon>
        <taxon>Tracheophyta</taxon>
        <taxon>Spermatophyta</taxon>
        <taxon>Magnoliopsida</taxon>
        <taxon>Liliopsida</taxon>
        <taxon>Poales</taxon>
        <taxon>Poaceae</taxon>
        <taxon>PACMAD clade</taxon>
        <taxon>Panicoideae</taxon>
        <taxon>Andropogonodae</taxon>
        <taxon>Andropogoneae</taxon>
        <taxon>Tripsacinae</taxon>
        <taxon>Zea</taxon>
    </lineage>
</organism>
<dbReference type="ExpressionAtlas" id="A0A1D6P3V0">
    <property type="expression patterns" value="baseline and differential"/>
</dbReference>
<dbReference type="Pfam" id="PF25171">
    <property type="entry name" value="Beta-prop_WDR36-Utp21_1st"/>
    <property type="match status" value="1"/>
</dbReference>
<sequence length="642" mass="71909">MGIFEPFRAIGYITASGVPFSVQRLSTETFVTVSVGKAFQVYNCAKLNLVLAGPQLPKKIRAIASYKDYTFAAYGSDIAVFKRTDQVATWSRHEEKVNMLYLFGEYVLSADAKGNVFMWAFRGAEPNTEPVGSISLGDKFTPTCIMHPDTYLNKVIVGSEEGSLQLWNISTKKKLYDFNGWNSPVRCCVSSPALDVVAVGCSDGSVHVHNVRYGEVVGLACDARNGFLISAGYQGDIKAWDFKTCKLKSRLDVGKSVTKIAFHRPNGLLATVAGDMVLILFDTVSMKMVRRFEGHTDRITDLCFSEDGKWLISSSMDGTLRIWDISLARQIDAMHVDVSITSISMSPNMDVLATTHVDQNGVYLWVNQSLFSVSTNTENYASGKHVRNVCLPAVSSTERSEEEQVQNLGESYKSSIKPFVITDHQIPNLVTLSLLPKSQWQSLTNLDIIKVRNKPIEPPKKPEKAPFFLPSVPSLSGEILFEPPASSKDTDISTTKNTNHKMSELSSHFSQQLQFCGETKNYSAFTDYLKGLSPSSLDMELRMLQILDDEESEDLEQRPELQSISSLLDYFIHELSFRNNFEFVQAVLKLFLKIHGETIRRHSMLQSKVKKLLEVQSLVWQKIDKIFQGARCMVTFLSNSQF</sequence>
<protein>
    <submittedName>
        <fullName evidence="5">Transducin family protein / WD-40 repeat family protein</fullName>
    </submittedName>
</protein>
<dbReference type="PROSITE" id="PS00678">
    <property type="entry name" value="WD_REPEATS_1"/>
    <property type="match status" value="1"/>
</dbReference>
<dbReference type="InterPro" id="IPR015943">
    <property type="entry name" value="WD40/YVTN_repeat-like_dom_sf"/>
</dbReference>
<evidence type="ECO:0000256" key="2">
    <source>
        <dbReference type="ARBA" id="ARBA00022737"/>
    </source>
</evidence>
<name>A0A1D6P3V0_MAIZE</name>
<dbReference type="Gene3D" id="2.130.10.10">
    <property type="entry name" value="YVTN repeat-like/Quinoprotein amine dehydrogenase"/>
    <property type="match status" value="3"/>
</dbReference>
<reference evidence="5" key="1">
    <citation type="submission" date="2015-12" db="EMBL/GenBank/DDBJ databases">
        <title>Update maize B73 reference genome by single molecule sequencing technologies.</title>
        <authorList>
            <consortium name="Maize Genome Sequencing Project"/>
            <person name="Ware D."/>
        </authorList>
    </citation>
    <scope>NUCLEOTIDE SEQUENCE</scope>
    <source>
        <tissue evidence="5">Seedling</tissue>
    </source>
</reference>
<dbReference type="InterPro" id="IPR059157">
    <property type="entry name" value="WDR36-Utp21_N"/>
</dbReference>
<evidence type="ECO:0000259" key="3">
    <source>
        <dbReference type="Pfam" id="PF04192"/>
    </source>
</evidence>
<dbReference type="InterPro" id="IPR001680">
    <property type="entry name" value="WD40_rpt"/>
</dbReference>
<accession>A0A1D6P3V0</accession>
<gene>
    <name evidence="5" type="ORF">ZEAMMB73_Zm00001d046587</name>
</gene>
<feature type="domain" description="WDR36/Utp21 N-terminal" evidence="4">
    <location>
        <begin position="31"/>
        <end position="275"/>
    </location>
</feature>
<dbReference type="GO" id="GO:0006364">
    <property type="term" value="P:rRNA processing"/>
    <property type="evidence" value="ECO:0007669"/>
    <property type="project" value="InterPro"/>
</dbReference>
<dbReference type="PANTHER" id="PTHR22840">
    <property type="entry name" value="WD REPEAT-CONTAINING PROTEIN 36"/>
    <property type="match status" value="1"/>
</dbReference>
<dbReference type="SUPFAM" id="SSF50978">
    <property type="entry name" value="WD40 repeat-like"/>
    <property type="match status" value="1"/>
</dbReference>
<dbReference type="InterPro" id="IPR036322">
    <property type="entry name" value="WD40_repeat_dom_sf"/>
</dbReference>
<dbReference type="AlphaFoldDB" id="A0A1D6P3V0"/>
<dbReference type="InterPro" id="IPR019775">
    <property type="entry name" value="WD40_repeat_CS"/>
</dbReference>